<dbReference type="FunFam" id="4.10.280.10:FF:000047">
    <property type="entry name" value="mesoderm posterior protein 1"/>
    <property type="match status" value="1"/>
</dbReference>
<reference evidence="10" key="1">
    <citation type="submission" date="2023-03" db="EMBL/GenBank/DDBJ databases">
        <title>Electrophorus voltai genome.</title>
        <authorList>
            <person name="Bian C."/>
        </authorList>
    </citation>
    <scope>NUCLEOTIDE SEQUENCE</scope>
    <source>
        <strain evidence="10">CB-2022</strain>
        <tissue evidence="10">Muscle</tissue>
    </source>
</reference>
<dbReference type="PANTHER" id="PTHR20937:SF18">
    <property type="entry name" value="BHLH TRANSCRIPTION FACTOR MESP-B-RELATED"/>
    <property type="match status" value="1"/>
</dbReference>
<dbReference type="SUPFAM" id="SSF47459">
    <property type="entry name" value="HLH, helix-loop-helix DNA-binding domain"/>
    <property type="match status" value="1"/>
</dbReference>
<dbReference type="GO" id="GO:0001707">
    <property type="term" value="P:mesoderm formation"/>
    <property type="evidence" value="ECO:0007669"/>
    <property type="project" value="TreeGrafter"/>
</dbReference>
<comment type="subcellular location">
    <subcellularLocation>
        <location evidence="1">Nucleus</location>
    </subcellularLocation>
</comment>
<dbReference type="AlphaFoldDB" id="A0AAD8ZTQ4"/>
<dbReference type="GO" id="GO:0005634">
    <property type="term" value="C:nucleus"/>
    <property type="evidence" value="ECO:0007669"/>
    <property type="project" value="UniProtKB-SubCell"/>
</dbReference>
<dbReference type="GO" id="GO:0000978">
    <property type="term" value="F:RNA polymerase II cis-regulatory region sequence-specific DNA binding"/>
    <property type="evidence" value="ECO:0007669"/>
    <property type="project" value="TreeGrafter"/>
</dbReference>
<evidence type="ECO:0000256" key="4">
    <source>
        <dbReference type="ARBA" id="ARBA00023015"/>
    </source>
</evidence>
<evidence type="ECO:0000256" key="1">
    <source>
        <dbReference type="ARBA" id="ARBA00004123"/>
    </source>
</evidence>
<dbReference type="GO" id="GO:0003007">
    <property type="term" value="P:heart morphogenesis"/>
    <property type="evidence" value="ECO:0007669"/>
    <property type="project" value="TreeGrafter"/>
</dbReference>
<keyword evidence="11" id="KW-1185">Reference proteome</keyword>
<feature type="non-terminal residue" evidence="10">
    <location>
        <position position="1"/>
    </location>
</feature>
<dbReference type="InterPro" id="IPR036638">
    <property type="entry name" value="HLH_DNA-bd_sf"/>
</dbReference>
<comment type="caution">
    <text evidence="10">The sequence shown here is derived from an EMBL/GenBank/DDBJ whole genome shotgun (WGS) entry which is preliminary data.</text>
</comment>
<proteinExistence type="predicted"/>
<dbReference type="GO" id="GO:0046983">
    <property type="term" value="F:protein dimerization activity"/>
    <property type="evidence" value="ECO:0007669"/>
    <property type="project" value="InterPro"/>
</dbReference>
<evidence type="ECO:0000256" key="8">
    <source>
        <dbReference type="SAM" id="MobiDB-lite"/>
    </source>
</evidence>
<evidence type="ECO:0000256" key="6">
    <source>
        <dbReference type="ARBA" id="ARBA00023163"/>
    </source>
</evidence>
<feature type="compositionally biased region" description="Basic residues" evidence="8">
    <location>
        <begin position="275"/>
        <end position="286"/>
    </location>
</feature>
<keyword evidence="6" id="KW-0804">Transcription</keyword>
<organism evidence="10 11">
    <name type="scientific">Electrophorus voltai</name>
    <dbReference type="NCBI Taxonomy" id="2609070"/>
    <lineage>
        <taxon>Eukaryota</taxon>
        <taxon>Metazoa</taxon>
        <taxon>Chordata</taxon>
        <taxon>Craniata</taxon>
        <taxon>Vertebrata</taxon>
        <taxon>Euteleostomi</taxon>
        <taxon>Actinopterygii</taxon>
        <taxon>Neopterygii</taxon>
        <taxon>Teleostei</taxon>
        <taxon>Ostariophysi</taxon>
        <taxon>Gymnotiformes</taxon>
        <taxon>Gymnotoidei</taxon>
        <taxon>Gymnotidae</taxon>
        <taxon>Electrophorus</taxon>
    </lineage>
</organism>
<accession>A0AAD8ZTQ4</accession>
<dbReference type="Gene3D" id="4.10.280.10">
    <property type="entry name" value="Helix-loop-helix DNA-binding domain"/>
    <property type="match status" value="1"/>
</dbReference>
<dbReference type="GO" id="GO:0007219">
    <property type="term" value="P:Notch signaling pathway"/>
    <property type="evidence" value="ECO:0007669"/>
    <property type="project" value="UniProtKB-KW"/>
</dbReference>
<evidence type="ECO:0000256" key="2">
    <source>
        <dbReference type="ARBA" id="ARBA00022473"/>
    </source>
</evidence>
<name>A0AAD8ZTQ4_9TELE</name>
<evidence type="ECO:0000313" key="11">
    <source>
        <dbReference type="Proteomes" id="UP001239994"/>
    </source>
</evidence>
<sequence>MEVCEQGSTHCGPYSLRPGLQFLDQFWPLPLTNEGQEKRKRKLVLDQLSYWCKTLHTAEKGRNPDQGQFPWERQAGHSVKTGTRQAGPQDADTTWQNITKYSCMKSVASGVSVLGSVFWGLGSVSSCPLGLRGAKLSCNADTSRSPSWAVWGHKVTSAHSASDRQCWATGGVTSHLLSCLLYKIPPPVVVFQYSVMDLSSALFFCTQAGWRAPSCKSELYTISSPEPISPPHCADLSPDSLSFPIPPTPCSWGARSTFSPSSCEDSGSSRDGPRRMRSRNPTRQRRSASEKEKLRMRGLTKALHHLRTYLPASVAPTGQTLTKIETLRLAIRYISYLSSQLDVPEQPLGRRTEIQSPADLTGLSHYSTAPDSWRCSAFPETPYPAHGAQGHHGVLAVPPRPAGTDLEQVLLQPPTSGVPSVALHGALVP</sequence>
<evidence type="ECO:0000259" key="9">
    <source>
        <dbReference type="PROSITE" id="PS50888"/>
    </source>
</evidence>
<evidence type="ECO:0000256" key="7">
    <source>
        <dbReference type="ARBA" id="ARBA00023242"/>
    </source>
</evidence>
<dbReference type="GO" id="GO:0032525">
    <property type="term" value="P:somite rostral/caudal axis specification"/>
    <property type="evidence" value="ECO:0007669"/>
    <property type="project" value="TreeGrafter"/>
</dbReference>
<dbReference type="GO" id="GO:0000981">
    <property type="term" value="F:DNA-binding transcription factor activity, RNA polymerase II-specific"/>
    <property type="evidence" value="ECO:0007669"/>
    <property type="project" value="TreeGrafter"/>
</dbReference>
<evidence type="ECO:0000256" key="3">
    <source>
        <dbReference type="ARBA" id="ARBA00022976"/>
    </source>
</evidence>
<feature type="compositionally biased region" description="Polar residues" evidence="8">
    <location>
        <begin position="255"/>
        <end position="266"/>
    </location>
</feature>
<evidence type="ECO:0000256" key="5">
    <source>
        <dbReference type="ARBA" id="ARBA00023125"/>
    </source>
</evidence>
<dbReference type="PROSITE" id="PS50888">
    <property type="entry name" value="BHLH"/>
    <property type="match status" value="1"/>
</dbReference>
<dbReference type="SMART" id="SM00353">
    <property type="entry name" value="HLH"/>
    <property type="match status" value="1"/>
</dbReference>
<feature type="domain" description="BHLH" evidence="9">
    <location>
        <begin position="283"/>
        <end position="337"/>
    </location>
</feature>
<keyword evidence="2" id="KW-0217">Developmental protein</keyword>
<dbReference type="InterPro" id="IPR011598">
    <property type="entry name" value="bHLH_dom"/>
</dbReference>
<dbReference type="Pfam" id="PF00010">
    <property type="entry name" value="HLH"/>
    <property type="match status" value="1"/>
</dbReference>
<keyword evidence="5" id="KW-0238">DNA-binding</keyword>
<keyword evidence="7" id="KW-0539">Nucleus</keyword>
<keyword evidence="4" id="KW-0805">Transcription regulation</keyword>
<evidence type="ECO:0000313" key="10">
    <source>
        <dbReference type="EMBL" id="KAK1804655.1"/>
    </source>
</evidence>
<keyword evidence="3" id="KW-0914">Notch signaling pathway</keyword>
<protein>
    <recommendedName>
        <fullName evidence="9">BHLH domain-containing protein</fullName>
    </recommendedName>
</protein>
<gene>
    <name evidence="10" type="ORF">P4O66_020650</name>
</gene>
<dbReference type="EMBL" id="JAROKS010000004">
    <property type="protein sequence ID" value="KAK1804655.1"/>
    <property type="molecule type" value="Genomic_DNA"/>
</dbReference>
<feature type="region of interest" description="Disordered" evidence="8">
    <location>
        <begin position="255"/>
        <end position="294"/>
    </location>
</feature>
<dbReference type="InterPro" id="IPR040259">
    <property type="entry name" value="Mesogenin/MesP"/>
</dbReference>
<dbReference type="Proteomes" id="UP001239994">
    <property type="component" value="Unassembled WGS sequence"/>
</dbReference>
<dbReference type="PANTHER" id="PTHR20937">
    <property type="entry name" value="IP14615P"/>
    <property type="match status" value="1"/>
</dbReference>